<keyword evidence="1" id="KW-0472">Membrane</keyword>
<gene>
    <name evidence="2" type="ORF">ACFQNG_03495</name>
</gene>
<keyword evidence="1" id="KW-0812">Transmembrane</keyword>
<evidence type="ECO:0000313" key="2">
    <source>
        <dbReference type="EMBL" id="MFC7440229.1"/>
    </source>
</evidence>
<evidence type="ECO:0000313" key="3">
    <source>
        <dbReference type="Proteomes" id="UP001596500"/>
    </source>
</evidence>
<dbReference type="EMBL" id="JBHTBW010000006">
    <property type="protein sequence ID" value="MFC7440229.1"/>
    <property type="molecule type" value="Genomic_DNA"/>
</dbReference>
<dbReference type="Proteomes" id="UP001596500">
    <property type="component" value="Unassembled WGS sequence"/>
</dbReference>
<feature type="transmembrane region" description="Helical" evidence="1">
    <location>
        <begin position="49"/>
        <end position="70"/>
    </location>
</feature>
<name>A0ABW2RGW1_9BACL</name>
<protein>
    <submittedName>
        <fullName evidence="2">Uncharacterized protein</fullName>
    </submittedName>
</protein>
<sequence>MEEKKKKGVGDKLFVFIGIGLFAIFILVIPVLINIGILSLLKNVGFLGINIRSTTGMAQFGIGMILYLMLL</sequence>
<reference evidence="3" key="1">
    <citation type="journal article" date="2019" name="Int. J. Syst. Evol. Microbiol.">
        <title>The Global Catalogue of Microorganisms (GCM) 10K type strain sequencing project: providing services to taxonomists for standard genome sequencing and annotation.</title>
        <authorList>
            <consortium name="The Broad Institute Genomics Platform"/>
            <consortium name="The Broad Institute Genome Sequencing Center for Infectious Disease"/>
            <person name="Wu L."/>
            <person name="Ma J."/>
        </authorList>
    </citation>
    <scope>NUCLEOTIDE SEQUENCE [LARGE SCALE GENOMIC DNA]</scope>
    <source>
        <strain evidence="3">CGMCC 1.12942</strain>
    </source>
</reference>
<accession>A0ABW2RGW1</accession>
<comment type="caution">
    <text evidence="2">The sequence shown here is derived from an EMBL/GenBank/DDBJ whole genome shotgun (WGS) entry which is preliminary data.</text>
</comment>
<keyword evidence="1" id="KW-1133">Transmembrane helix</keyword>
<evidence type="ECO:0000256" key="1">
    <source>
        <dbReference type="SAM" id="Phobius"/>
    </source>
</evidence>
<organism evidence="2 3">
    <name type="scientific">Laceyella putida</name>
    <dbReference type="NCBI Taxonomy" id="110101"/>
    <lineage>
        <taxon>Bacteria</taxon>
        <taxon>Bacillati</taxon>
        <taxon>Bacillota</taxon>
        <taxon>Bacilli</taxon>
        <taxon>Bacillales</taxon>
        <taxon>Thermoactinomycetaceae</taxon>
        <taxon>Laceyella</taxon>
    </lineage>
</organism>
<proteinExistence type="predicted"/>
<keyword evidence="3" id="KW-1185">Reference proteome</keyword>
<feature type="transmembrane region" description="Helical" evidence="1">
    <location>
        <begin position="12"/>
        <end position="37"/>
    </location>
</feature>
<dbReference type="RefSeq" id="WP_379863450.1">
    <property type="nucleotide sequence ID" value="NZ_JBHTBW010000006.1"/>
</dbReference>